<evidence type="ECO:0000313" key="6">
    <source>
        <dbReference type="EMBL" id="SVA24839.1"/>
    </source>
</evidence>
<dbReference type="InterPro" id="IPR056798">
    <property type="entry name" value="ADH_Fe_C"/>
</dbReference>
<protein>
    <submittedName>
        <fullName evidence="6">Uncharacterized protein</fullName>
    </submittedName>
</protein>
<dbReference type="PANTHER" id="PTHR11496">
    <property type="entry name" value="ALCOHOL DEHYDROGENASE"/>
    <property type="match status" value="1"/>
</dbReference>
<dbReference type="FunFam" id="3.40.50.1970:FF:000003">
    <property type="entry name" value="Alcohol dehydrogenase, iron-containing"/>
    <property type="match status" value="1"/>
</dbReference>
<dbReference type="InterPro" id="IPR001670">
    <property type="entry name" value="ADH_Fe/GldA"/>
</dbReference>
<dbReference type="Gene3D" id="1.20.1090.10">
    <property type="entry name" value="Dehydroquinate synthase-like - alpha domain"/>
    <property type="match status" value="1"/>
</dbReference>
<evidence type="ECO:0000259" key="5">
    <source>
        <dbReference type="Pfam" id="PF25137"/>
    </source>
</evidence>
<dbReference type="Gene3D" id="3.40.50.1970">
    <property type="match status" value="1"/>
</dbReference>
<sequence>MDTTSFNFPTDTRVGPGAIEQLNETLLALGIQRPLVVTDSGLLATDALKRLTDALLPGKPDRDWFLFSDVQPNPTETNTRGAAELALAKRCDGIVGLGGGSALDAAKVCRILIKQPKLKLADYDWEADWSSLLPFIAIPTTAGTGSEVGRSGVVTPDGAGSKGMFFHPELLAKCVFLDPELTTGLPPGLTAATGLDALTHCIESYTSPVFQPLCDGIALEGIALIIHALPAAVADGSDIDARGHMLVAAAMGGVAFQKDLGATHSLAHPLSAICGAHHGTANAICLPHVMRFNAQRKPGVYRRIGLACELDVVSCSDAEADGQTIQFIDDFIQRCGMPPSLEDVGVEEQHIEALADQAWLDPCH</sequence>
<dbReference type="PANTHER" id="PTHR11496:SF102">
    <property type="entry name" value="ALCOHOL DEHYDROGENASE 4"/>
    <property type="match status" value="1"/>
</dbReference>
<evidence type="ECO:0000256" key="3">
    <source>
        <dbReference type="ARBA" id="ARBA00023027"/>
    </source>
</evidence>
<dbReference type="CDD" id="cd14861">
    <property type="entry name" value="Fe-ADH-like"/>
    <property type="match status" value="1"/>
</dbReference>
<dbReference type="InterPro" id="IPR018211">
    <property type="entry name" value="ADH_Fe_CS"/>
</dbReference>
<dbReference type="Pfam" id="PF00465">
    <property type="entry name" value="Fe-ADH"/>
    <property type="match status" value="1"/>
</dbReference>
<keyword evidence="2" id="KW-0560">Oxidoreductase</keyword>
<organism evidence="6">
    <name type="scientific">marine metagenome</name>
    <dbReference type="NCBI Taxonomy" id="408172"/>
    <lineage>
        <taxon>unclassified sequences</taxon>
        <taxon>metagenomes</taxon>
        <taxon>ecological metagenomes</taxon>
    </lineage>
</organism>
<dbReference type="AlphaFoldDB" id="A0A381U9J2"/>
<comment type="similarity">
    <text evidence="1">Belongs to the iron-containing alcohol dehydrogenase family.</text>
</comment>
<keyword evidence="3" id="KW-0520">NAD</keyword>
<feature type="non-terminal residue" evidence="6">
    <location>
        <position position="364"/>
    </location>
</feature>
<name>A0A381U9J2_9ZZZZ</name>
<dbReference type="EMBL" id="UINC01005997">
    <property type="protein sequence ID" value="SVA24839.1"/>
    <property type="molecule type" value="Genomic_DNA"/>
</dbReference>
<evidence type="ECO:0000256" key="2">
    <source>
        <dbReference type="ARBA" id="ARBA00023002"/>
    </source>
</evidence>
<accession>A0A381U9J2</accession>
<dbReference type="Pfam" id="PF25137">
    <property type="entry name" value="ADH_Fe_C"/>
    <property type="match status" value="1"/>
</dbReference>
<dbReference type="GO" id="GO:0046872">
    <property type="term" value="F:metal ion binding"/>
    <property type="evidence" value="ECO:0007669"/>
    <property type="project" value="InterPro"/>
</dbReference>
<gene>
    <name evidence="6" type="ORF">METZ01_LOCUS77693</name>
</gene>
<reference evidence="6" key="1">
    <citation type="submission" date="2018-05" db="EMBL/GenBank/DDBJ databases">
        <authorList>
            <person name="Lanie J.A."/>
            <person name="Ng W.-L."/>
            <person name="Kazmierczak K.M."/>
            <person name="Andrzejewski T.M."/>
            <person name="Davidsen T.M."/>
            <person name="Wayne K.J."/>
            <person name="Tettelin H."/>
            <person name="Glass J.I."/>
            <person name="Rusch D."/>
            <person name="Podicherti R."/>
            <person name="Tsui H.-C.T."/>
            <person name="Winkler M.E."/>
        </authorList>
    </citation>
    <scope>NUCLEOTIDE SEQUENCE</scope>
</reference>
<evidence type="ECO:0000256" key="1">
    <source>
        <dbReference type="ARBA" id="ARBA00007358"/>
    </source>
</evidence>
<dbReference type="FunFam" id="1.20.1090.10:FF:000001">
    <property type="entry name" value="Aldehyde-alcohol dehydrogenase"/>
    <property type="match status" value="1"/>
</dbReference>
<dbReference type="SUPFAM" id="SSF56796">
    <property type="entry name" value="Dehydroquinate synthase-like"/>
    <property type="match status" value="1"/>
</dbReference>
<evidence type="ECO:0000259" key="4">
    <source>
        <dbReference type="Pfam" id="PF00465"/>
    </source>
</evidence>
<feature type="domain" description="Alcohol dehydrogenase iron-type/glycerol dehydrogenase GldA" evidence="4">
    <location>
        <begin position="9"/>
        <end position="179"/>
    </location>
</feature>
<feature type="domain" description="Fe-containing alcohol dehydrogenase-like C-terminal" evidence="5">
    <location>
        <begin position="190"/>
        <end position="363"/>
    </location>
</feature>
<proteinExistence type="inferred from homology"/>
<dbReference type="GO" id="GO:0004022">
    <property type="term" value="F:alcohol dehydrogenase (NAD+) activity"/>
    <property type="evidence" value="ECO:0007669"/>
    <property type="project" value="TreeGrafter"/>
</dbReference>
<dbReference type="InterPro" id="IPR039697">
    <property type="entry name" value="Alcohol_dehydrogenase_Fe"/>
</dbReference>
<dbReference type="PROSITE" id="PS00913">
    <property type="entry name" value="ADH_IRON_1"/>
    <property type="match status" value="1"/>
</dbReference>